<evidence type="ECO:0000256" key="2">
    <source>
        <dbReference type="ARBA" id="ARBA00012167"/>
    </source>
</evidence>
<evidence type="ECO:0000256" key="1">
    <source>
        <dbReference type="ARBA" id="ARBA00001966"/>
    </source>
</evidence>
<dbReference type="GO" id="GO:0005525">
    <property type="term" value="F:GTP binding"/>
    <property type="evidence" value="ECO:0007669"/>
    <property type="project" value="UniProtKB-KW"/>
</dbReference>
<comment type="caution">
    <text evidence="14">The sequence shown here is derived from an EMBL/GenBank/DDBJ whole genome shotgun (WGS) entry which is preliminary data.</text>
</comment>
<dbReference type="PROSITE" id="PS51918">
    <property type="entry name" value="RADICAL_SAM"/>
    <property type="match status" value="1"/>
</dbReference>
<dbReference type="GO" id="GO:0046872">
    <property type="term" value="F:metal ion binding"/>
    <property type="evidence" value="ECO:0007669"/>
    <property type="project" value="UniProtKB-KW"/>
</dbReference>
<organism evidence="14">
    <name type="scientific">mine drainage metagenome</name>
    <dbReference type="NCBI Taxonomy" id="410659"/>
    <lineage>
        <taxon>unclassified sequences</taxon>
        <taxon>metagenomes</taxon>
        <taxon>ecological metagenomes</taxon>
    </lineage>
</organism>
<dbReference type="InterPro" id="IPR000385">
    <property type="entry name" value="MoaA_NifB_PqqE_Fe-S-bd_CS"/>
</dbReference>
<keyword evidence="3" id="KW-0004">4Fe-4S</keyword>
<evidence type="ECO:0000256" key="9">
    <source>
        <dbReference type="ARBA" id="ARBA00023134"/>
    </source>
</evidence>
<dbReference type="SFLD" id="SFLDS00029">
    <property type="entry name" value="Radical_SAM"/>
    <property type="match status" value="1"/>
</dbReference>
<keyword evidence="6" id="KW-0547">Nucleotide-binding</keyword>
<evidence type="ECO:0000256" key="4">
    <source>
        <dbReference type="ARBA" id="ARBA00022691"/>
    </source>
</evidence>
<keyword evidence="9" id="KW-0342">GTP-binding</keyword>
<dbReference type="UniPathway" id="UPA00344"/>
<evidence type="ECO:0000256" key="3">
    <source>
        <dbReference type="ARBA" id="ARBA00022485"/>
    </source>
</evidence>
<evidence type="ECO:0000256" key="6">
    <source>
        <dbReference type="ARBA" id="ARBA00022741"/>
    </source>
</evidence>
<dbReference type="EMBL" id="CABR01000082">
    <property type="protein sequence ID" value="CBI10340.1"/>
    <property type="molecule type" value="Genomic_DNA"/>
</dbReference>
<dbReference type="InterPro" id="IPR007197">
    <property type="entry name" value="rSAM"/>
</dbReference>
<dbReference type="InterPro" id="IPR058240">
    <property type="entry name" value="rSAM_sf"/>
</dbReference>
<dbReference type="SFLD" id="SFLDG01383">
    <property type="entry name" value="cyclic_pyranopterin_phosphate"/>
    <property type="match status" value="1"/>
</dbReference>
<evidence type="ECO:0000313" key="14">
    <source>
        <dbReference type="EMBL" id="CBI10340.1"/>
    </source>
</evidence>
<evidence type="ECO:0000259" key="13">
    <source>
        <dbReference type="PROSITE" id="PS51918"/>
    </source>
</evidence>
<keyword evidence="8" id="KW-0411">Iron-sulfur</keyword>
<dbReference type="HAMAP" id="MF_01225_B">
    <property type="entry name" value="MoaA_B"/>
    <property type="match status" value="1"/>
</dbReference>
<evidence type="ECO:0000256" key="5">
    <source>
        <dbReference type="ARBA" id="ARBA00022723"/>
    </source>
</evidence>
<dbReference type="NCBIfam" id="TIGR02666">
    <property type="entry name" value="moaA"/>
    <property type="match status" value="1"/>
</dbReference>
<dbReference type="PANTHER" id="PTHR22960">
    <property type="entry name" value="MOLYBDOPTERIN COFACTOR SYNTHESIS PROTEIN A"/>
    <property type="match status" value="1"/>
</dbReference>
<dbReference type="CDD" id="cd01335">
    <property type="entry name" value="Radical_SAM"/>
    <property type="match status" value="1"/>
</dbReference>
<dbReference type="GO" id="GO:0061798">
    <property type="term" value="F:GTP 3',8'-cyclase activity"/>
    <property type="evidence" value="ECO:0007669"/>
    <property type="project" value="UniProtKB-EC"/>
</dbReference>
<dbReference type="GO" id="GO:0051539">
    <property type="term" value="F:4 iron, 4 sulfur cluster binding"/>
    <property type="evidence" value="ECO:0007669"/>
    <property type="project" value="UniProtKB-KW"/>
</dbReference>
<sequence length="357" mass="39937">MNNIIPIHLRPQQATPSIADGFGRKIGYLRISVVDRCNLRCTYCRPNGDDFHAVEREQLLTFEEIERVVRMATQLGVEKIRLTGGEPLVRKGLVDAIARIAAVPGIRDLALSTNAVLLDKFARPLREAGLHRVNISLDSLNPQVFEQLTGGRLSEVLAGIHAAQDAGFTPIRINAVLMRGINDHEAASLIDWSIREQLELRFIELMPMREGMDWQRQYYPISELLARADIIDRLEINASERQGSSAARYMPVRGMHEQSLRENASALCHPPGKVGFIEPMSNHFCESCNRLRLMSDGKLRPCLSADHEIDLRATLRDGSSDEDLLGLIRLATTQKQEASTYTFESTGRQRSMISIGG</sequence>
<dbReference type="SMART" id="SM00729">
    <property type="entry name" value="Elp3"/>
    <property type="match status" value="1"/>
</dbReference>
<dbReference type="CDD" id="cd21117">
    <property type="entry name" value="Twitch_MoaA"/>
    <property type="match status" value="1"/>
</dbReference>
<dbReference type="SFLD" id="SFLDG01067">
    <property type="entry name" value="SPASM/twitch_domain_containing"/>
    <property type="match status" value="1"/>
</dbReference>
<dbReference type="Pfam" id="PF06463">
    <property type="entry name" value="Mob_synth_C"/>
    <property type="match status" value="1"/>
</dbReference>
<dbReference type="SFLD" id="SFLDG01386">
    <property type="entry name" value="main_SPASM_domain-containing"/>
    <property type="match status" value="1"/>
</dbReference>
<accession>E6QSW8</accession>
<dbReference type="PROSITE" id="PS01305">
    <property type="entry name" value="MOAA_NIFB_PQQE"/>
    <property type="match status" value="1"/>
</dbReference>
<keyword evidence="11" id="KW-0456">Lyase</keyword>
<dbReference type="InterPro" id="IPR006638">
    <property type="entry name" value="Elp3/MiaA/NifB-like_rSAM"/>
</dbReference>
<keyword evidence="7" id="KW-0408">Iron</keyword>
<dbReference type="InterPro" id="IPR010505">
    <property type="entry name" value="MoaA_twitch"/>
</dbReference>
<evidence type="ECO:0000256" key="10">
    <source>
        <dbReference type="ARBA" id="ARBA00023150"/>
    </source>
</evidence>
<evidence type="ECO:0000256" key="12">
    <source>
        <dbReference type="ARBA" id="ARBA00048697"/>
    </source>
</evidence>
<dbReference type="Gene3D" id="3.20.20.70">
    <property type="entry name" value="Aldolase class I"/>
    <property type="match status" value="1"/>
</dbReference>
<keyword evidence="4" id="KW-0949">S-adenosyl-L-methionine</keyword>
<dbReference type="InterPro" id="IPR040064">
    <property type="entry name" value="MoaA-like"/>
</dbReference>
<dbReference type="SUPFAM" id="SSF102114">
    <property type="entry name" value="Radical SAM enzymes"/>
    <property type="match status" value="1"/>
</dbReference>
<evidence type="ECO:0000256" key="11">
    <source>
        <dbReference type="ARBA" id="ARBA00023239"/>
    </source>
</evidence>
<dbReference type="InterPro" id="IPR013785">
    <property type="entry name" value="Aldolase_TIM"/>
</dbReference>
<dbReference type="AlphaFoldDB" id="E6QSW8"/>
<keyword evidence="5" id="KW-0479">Metal-binding</keyword>
<dbReference type="GO" id="GO:0006777">
    <property type="term" value="P:Mo-molybdopterin cofactor biosynthetic process"/>
    <property type="evidence" value="ECO:0007669"/>
    <property type="project" value="UniProtKB-KW"/>
</dbReference>
<comment type="catalytic activity">
    <reaction evidence="12">
        <text>GTP + AH2 + S-adenosyl-L-methionine = (8S)-3',8-cyclo-7,8-dihydroguanosine 5'-triphosphate + 5'-deoxyadenosine + L-methionine + A + H(+)</text>
        <dbReference type="Rhea" id="RHEA:49576"/>
        <dbReference type="ChEBI" id="CHEBI:13193"/>
        <dbReference type="ChEBI" id="CHEBI:15378"/>
        <dbReference type="ChEBI" id="CHEBI:17319"/>
        <dbReference type="ChEBI" id="CHEBI:17499"/>
        <dbReference type="ChEBI" id="CHEBI:37565"/>
        <dbReference type="ChEBI" id="CHEBI:57844"/>
        <dbReference type="ChEBI" id="CHEBI:59789"/>
        <dbReference type="ChEBI" id="CHEBI:131766"/>
        <dbReference type="EC" id="4.1.99.22"/>
    </reaction>
</comment>
<name>E6QSW8_9ZZZZ</name>
<dbReference type="GO" id="GO:0061799">
    <property type="term" value="F:cyclic pyranopterin monophosphate synthase activity"/>
    <property type="evidence" value="ECO:0007669"/>
    <property type="project" value="TreeGrafter"/>
</dbReference>
<evidence type="ECO:0000256" key="8">
    <source>
        <dbReference type="ARBA" id="ARBA00023014"/>
    </source>
</evidence>
<comment type="cofactor">
    <cofactor evidence="1">
        <name>[4Fe-4S] cluster</name>
        <dbReference type="ChEBI" id="CHEBI:49883"/>
    </cofactor>
</comment>
<feature type="domain" description="Radical SAM core" evidence="13">
    <location>
        <begin position="21"/>
        <end position="241"/>
    </location>
</feature>
<evidence type="ECO:0000256" key="7">
    <source>
        <dbReference type="ARBA" id="ARBA00023004"/>
    </source>
</evidence>
<dbReference type="InterPro" id="IPR050105">
    <property type="entry name" value="MoCo_biosynth_MoaA/MoaC"/>
</dbReference>
<dbReference type="NCBIfam" id="NF001199">
    <property type="entry name" value="PRK00164.2-1"/>
    <property type="match status" value="1"/>
</dbReference>
<dbReference type="PANTHER" id="PTHR22960:SF0">
    <property type="entry name" value="MOLYBDENUM COFACTOR BIOSYNTHESIS PROTEIN 1"/>
    <property type="match status" value="1"/>
</dbReference>
<gene>
    <name evidence="14" type="primary">moaA</name>
    <name evidence="14" type="ORF">CARN7_1118</name>
</gene>
<protein>
    <recommendedName>
        <fullName evidence="2">GTP 3',8-cyclase</fullName>
        <ecNumber evidence="2">4.1.99.22</ecNumber>
    </recommendedName>
</protein>
<proteinExistence type="inferred from homology"/>
<keyword evidence="10" id="KW-0501">Molybdenum cofactor biosynthesis</keyword>
<reference evidence="14" key="1">
    <citation type="submission" date="2009-10" db="EMBL/GenBank/DDBJ databases">
        <title>Diversity of trophic interactions inside an arsenic-rich microbial ecosystem.</title>
        <authorList>
            <person name="Bertin P.N."/>
            <person name="Heinrich-Salmeron A."/>
            <person name="Pelletier E."/>
            <person name="Goulhen-Chollet F."/>
            <person name="Arsene-Ploetze F."/>
            <person name="Gallien S."/>
            <person name="Calteau A."/>
            <person name="Vallenet D."/>
            <person name="Casiot C."/>
            <person name="Chane-Woon-Ming B."/>
            <person name="Giloteaux L."/>
            <person name="Barakat M."/>
            <person name="Bonnefoy V."/>
            <person name="Bruneel O."/>
            <person name="Chandler M."/>
            <person name="Cleiss J."/>
            <person name="Duran R."/>
            <person name="Elbaz-Poulichet F."/>
            <person name="Fonknechten N."/>
            <person name="Lauga B."/>
            <person name="Mornico D."/>
            <person name="Ortet P."/>
            <person name="Schaeffer C."/>
            <person name="Siguier P."/>
            <person name="Alexander Thil Smith A."/>
            <person name="Van Dorsselaer A."/>
            <person name="Weissenbach J."/>
            <person name="Medigue C."/>
            <person name="Le Paslier D."/>
        </authorList>
    </citation>
    <scope>NUCLEOTIDE SEQUENCE</scope>
</reference>
<dbReference type="Pfam" id="PF04055">
    <property type="entry name" value="Radical_SAM"/>
    <property type="match status" value="1"/>
</dbReference>
<dbReference type="InterPro" id="IPR013483">
    <property type="entry name" value="MoaA"/>
</dbReference>
<dbReference type="EC" id="4.1.99.22" evidence="2"/>